<dbReference type="AlphaFoldDB" id="A0A2G9GGA4"/>
<dbReference type="CDD" id="cd19821">
    <property type="entry name" value="Bbox1_BBX-like"/>
    <property type="match status" value="1"/>
</dbReference>
<evidence type="ECO:0000256" key="1">
    <source>
        <dbReference type="ARBA" id="ARBA00022723"/>
    </source>
</evidence>
<evidence type="ECO:0000313" key="7">
    <source>
        <dbReference type="EMBL" id="PIN04316.1"/>
    </source>
</evidence>
<dbReference type="Pfam" id="PF00643">
    <property type="entry name" value="zf-B_box"/>
    <property type="match status" value="1"/>
</dbReference>
<dbReference type="Proteomes" id="UP000231279">
    <property type="component" value="Unassembled WGS sequence"/>
</dbReference>
<dbReference type="OrthoDB" id="153872at2759"/>
<dbReference type="PROSITE" id="PS50119">
    <property type="entry name" value="ZF_BBOX"/>
    <property type="match status" value="1"/>
</dbReference>
<feature type="region of interest" description="Disordered" evidence="5">
    <location>
        <begin position="80"/>
        <end position="100"/>
    </location>
</feature>
<dbReference type="STRING" id="429701.A0A2G9GGA4"/>
<proteinExistence type="predicted"/>
<evidence type="ECO:0000256" key="3">
    <source>
        <dbReference type="ARBA" id="ARBA00022833"/>
    </source>
</evidence>
<evidence type="ECO:0000313" key="8">
    <source>
        <dbReference type="Proteomes" id="UP000231279"/>
    </source>
</evidence>
<dbReference type="GO" id="GO:0008270">
    <property type="term" value="F:zinc ion binding"/>
    <property type="evidence" value="ECO:0007669"/>
    <property type="project" value="UniProtKB-KW"/>
</dbReference>
<keyword evidence="3" id="KW-0862">Zinc</keyword>
<evidence type="ECO:0000259" key="6">
    <source>
        <dbReference type="PROSITE" id="PS50119"/>
    </source>
</evidence>
<evidence type="ECO:0000256" key="4">
    <source>
        <dbReference type="PROSITE-ProRule" id="PRU00024"/>
    </source>
</evidence>
<protein>
    <recommendedName>
        <fullName evidence="6">B box-type domain-containing protein</fullName>
    </recommendedName>
</protein>
<feature type="domain" description="B box-type" evidence="6">
    <location>
        <begin position="1"/>
        <end position="45"/>
    </location>
</feature>
<dbReference type="InterPro" id="IPR000315">
    <property type="entry name" value="Znf_B-box"/>
</dbReference>
<feature type="compositionally biased region" description="Basic residues" evidence="5">
    <location>
        <begin position="150"/>
        <end position="161"/>
    </location>
</feature>
<organism evidence="7 8">
    <name type="scientific">Handroanthus impetiginosus</name>
    <dbReference type="NCBI Taxonomy" id="429701"/>
    <lineage>
        <taxon>Eukaryota</taxon>
        <taxon>Viridiplantae</taxon>
        <taxon>Streptophyta</taxon>
        <taxon>Embryophyta</taxon>
        <taxon>Tracheophyta</taxon>
        <taxon>Spermatophyta</taxon>
        <taxon>Magnoliopsida</taxon>
        <taxon>eudicotyledons</taxon>
        <taxon>Gunneridae</taxon>
        <taxon>Pentapetalae</taxon>
        <taxon>asterids</taxon>
        <taxon>lamiids</taxon>
        <taxon>Lamiales</taxon>
        <taxon>Bignoniaceae</taxon>
        <taxon>Crescentiina</taxon>
        <taxon>Tabebuia alliance</taxon>
        <taxon>Handroanthus</taxon>
    </lineage>
</organism>
<dbReference type="EMBL" id="NKXS01005202">
    <property type="protein sequence ID" value="PIN04316.1"/>
    <property type="molecule type" value="Genomic_DNA"/>
</dbReference>
<dbReference type="PANTHER" id="PTHR31717">
    <property type="entry name" value="ZINC FINGER PROTEIN CONSTANS-LIKE 10"/>
    <property type="match status" value="1"/>
</dbReference>
<dbReference type="PANTHER" id="PTHR31717:SF60">
    <property type="entry name" value="B-BOX TYPE ZINC FINGER FAMILY PROTEIN"/>
    <property type="match status" value="1"/>
</dbReference>
<keyword evidence="2 4" id="KW-0863">Zinc-finger</keyword>
<reference evidence="8" key="1">
    <citation type="journal article" date="2018" name="Gigascience">
        <title>Genome assembly of the Pink Ipe (Handroanthus impetiginosus, Bignoniaceae), a highly valued, ecologically keystone Neotropical timber forest tree.</title>
        <authorList>
            <person name="Silva-Junior O.B."/>
            <person name="Grattapaglia D."/>
            <person name="Novaes E."/>
            <person name="Collevatti R.G."/>
        </authorList>
    </citation>
    <scope>NUCLEOTIDE SEQUENCE [LARGE SCALE GENOMIC DNA]</scope>
    <source>
        <strain evidence="8">cv. UFG-1</strain>
    </source>
</reference>
<dbReference type="InterPro" id="IPR049808">
    <property type="entry name" value="CONSTANS-like_Bbox1"/>
</dbReference>
<comment type="caution">
    <text evidence="7">The sequence shown here is derived from an EMBL/GenBank/DDBJ whole genome shotgun (WGS) entry which is preliminary data.</text>
</comment>
<keyword evidence="1" id="KW-0479">Metal-binding</keyword>
<evidence type="ECO:0000256" key="2">
    <source>
        <dbReference type="ARBA" id="ARBA00022771"/>
    </source>
</evidence>
<feature type="region of interest" description="Disordered" evidence="5">
    <location>
        <begin position="116"/>
        <end position="204"/>
    </location>
</feature>
<sequence>MKRCELCKGKARMHCESDQASLCWDCDAKVHSANFLVARHLRILLCHVCQSRTPWTASGTKLGPAFSFCEQCEEVVEDNQVVPWSPPPAESSSSSEESVSCGDVVVSRKRCGFEDASSNIQSEDDEGCSSSQPKKGPPSKEQARMANSISRRKTTPLRKFRKTEPGRADVCGSGILDSNRRLHQEETGPGEETLEFCTFPEPSI</sequence>
<keyword evidence="8" id="KW-1185">Reference proteome</keyword>
<evidence type="ECO:0000256" key="5">
    <source>
        <dbReference type="SAM" id="MobiDB-lite"/>
    </source>
</evidence>
<accession>A0A2G9GGA4</accession>
<feature type="compositionally biased region" description="Low complexity" evidence="5">
    <location>
        <begin position="90"/>
        <end position="100"/>
    </location>
</feature>
<name>A0A2G9GGA4_9LAMI</name>
<dbReference type="SMART" id="SM00336">
    <property type="entry name" value="BBOX"/>
    <property type="match status" value="1"/>
</dbReference>
<gene>
    <name evidence="7" type="ORF">CDL12_23149</name>
</gene>